<sequence>MKKKELGITVLYFVLWVLTPLALWPLVQHFQNHGYSLVNAIMHASWLTDSCKSIFLSGVIIMTYTHRGSISDHWSKWKQRKTIQWAVIGLGAILVYQLLYALVLPMNDGGNGTTEYVAQFLSNTWWMLNLVIAGPVVEELFFRKVLFGSNIFGHRWIWRAIGSSLLFALFHADWMYYFLYFGMGLLLVMVYSKTRTITAPIAVHIMLNALVLAIQVIG</sequence>
<dbReference type="EMBL" id="AODL01000031">
    <property type="protein sequence ID" value="EUJ42866.1"/>
    <property type="molecule type" value="Genomic_DNA"/>
</dbReference>
<dbReference type="Proteomes" id="UP000019248">
    <property type="component" value="Unassembled WGS sequence"/>
</dbReference>
<dbReference type="InterPro" id="IPR003675">
    <property type="entry name" value="Rce1/LyrA-like_dom"/>
</dbReference>
<feature type="transmembrane region" description="Helical" evidence="1">
    <location>
        <begin position="46"/>
        <end position="64"/>
    </location>
</feature>
<dbReference type="InterPro" id="IPR052710">
    <property type="entry name" value="CAAX_protease"/>
</dbReference>
<organism evidence="3 4">
    <name type="scientific">Listeria riparia FSL S10-1204</name>
    <dbReference type="NCBI Taxonomy" id="1265816"/>
    <lineage>
        <taxon>Bacteria</taxon>
        <taxon>Bacillati</taxon>
        <taxon>Bacillota</taxon>
        <taxon>Bacilli</taxon>
        <taxon>Bacillales</taxon>
        <taxon>Listeriaceae</taxon>
        <taxon>Listeria</taxon>
    </lineage>
</organism>
<reference evidence="3 4" key="1">
    <citation type="journal article" date="2014" name="Int. J. Syst. Evol. Microbiol.">
        <title>Listeria floridensis sp. nov., Listeria aquatica sp. nov., Listeria cornellensis sp. nov., Listeria riparia sp. nov. and Listeria grandensis sp. nov., from agricultural and natural environments.</title>
        <authorList>
            <person name="den Bakker H.C."/>
            <person name="Warchocki S."/>
            <person name="Wright E.M."/>
            <person name="Allred A.F."/>
            <person name="Ahlstrom C."/>
            <person name="Manuel C.S."/>
            <person name="Stasiewicz M.J."/>
            <person name="Burrell A."/>
            <person name="Roof S."/>
            <person name="Strawn L."/>
            <person name="Fortes E.D."/>
            <person name="Nightingale K.K."/>
            <person name="Kephart D."/>
            <person name="Wiedmann M."/>
        </authorList>
    </citation>
    <scope>NUCLEOTIDE SEQUENCE [LARGE SCALE GENOMIC DNA]</scope>
    <source>
        <strain evidence="3 4">FSL S10-1204</strain>
    </source>
</reference>
<keyword evidence="1" id="KW-1133">Transmembrane helix</keyword>
<dbReference type="OrthoDB" id="2194912at2"/>
<dbReference type="Pfam" id="PF02517">
    <property type="entry name" value="Rce1-like"/>
    <property type="match status" value="1"/>
</dbReference>
<evidence type="ECO:0000259" key="2">
    <source>
        <dbReference type="Pfam" id="PF02517"/>
    </source>
</evidence>
<accession>W7D4T8</accession>
<keyword evidence="1" id="KW-0472">Membrane</keyword>
<dbReference type="GO" id="GO:0080120">
    <property type="term" value="P:CAAX-box protein maturation"/>
    <property type="evidence" value="ECO:0007669"/>
    <property type="project" value="UniProtKB-ARBA"/>
</dbReference>
<protein>
    <recommendedName>
        <fullName evidence="2">CAAX prenyl protease 2/Lysostaphin resistance protein A-like domain-containing protein</fullName>
    </recommendedName>
</protein>
<keyword evidence="4" id="KW-1185">Reference proteome</keyword>
<dbReference type="PANTHER" id="PTHR36435">
    <property type="entry name" value="SLR1288 PROTEIN"/>
    <property type="match status" value="1"/>
</dbReference>
<dbReference type="GO" id="GO:0004175">
    <property type="term" value="F:endopeptidase activity"/>
    <property type="evidence" value="ECO:0007669"/>
    <property type="project" value="UniProtKB-ARBA"/>
</dbReference>
<name>W7D4T8_9LIST</name>
<dbReference type="PATRIC" id="fig|1265816.5.peg.2976"/>
<keyword evidence="1" id="KW-0812">Transmembrane</keyword>
<dbReference type="RefSeq" id="WP_036101878.1">
    <property type="nucleotide sequence ID" value="NZ_AODL01000031.1"/>
</dbReference>
<dbReference type="AlphaFoldDB" id="W7D4T8"/>
<evidence type="ECO:0000313" key="3">
    <source>
        <dbReference type="EMBL" id="EUJ42866.1"/>
    </source>
</evidence>
<proteinExistence type="predicted"/>
<gene>
    <name evidence="3" type="ORF">PRIP_15072</name>
</gene>
<dbReference type="PANTHER" id="PTHR36435:SF6">
    <property type="entry name" value="ABORTIVE INFECTION PROTEIN"/>
    <property type="match status" value="1"/>
</dbReference>
<feature type="transmembrane region" description="Helical" evidence="1">
    <location>
        <begin position="197"/>
        <end position="217"/>
    </location>
</feature>
<evidence type="ECO:0000256" key="1">
    <source>
        <dbReference type="SAM" id="Phobius"/>
    </source>
</evidence>
<feature type="transmembrane region" description="Helical" evidence="1">
    <location>
        <begin position="7"/>
        <end position="26"/>
    </location>
</feature>
<feature type="transmembrane region" description="Helical" evidence="1">
    <location>
        <begin position="85"/>
        <end position="104"/>
    </location>
</feature>
<comment type="caution">
    <text evidence="3">The sequence shown here is derived from an EMBL/GenBank/DDBJ whole genome shotgun (WGS) entry which is preliminary data.</text>
</comment>
<evidence type="ECO:0000313" key="4">
    <source>
        <dbReference type="Proteomes" id="UP000019248"/>
    </source>
</evidence>
<feature type="transmembrane region" description="Helical" evidence="1">
    <location>
        <begin position="163"/>
        <end position="191"/>
    </location>
</feature>
<feature type="domain" description="CAAX prenyl protease 2/Lysostaphin resistance protein A-like" evidence="2">
    <location>
        <begin position="123"/>
        <end position="210"/>
    </location>
</feature>